<evidence type="ECO:0000313" key="2">
    <source>
        <dbReference type="Proteomes" id="UP000500953"/>
    </source>
</evidence>
<sequence length="93" mass="10268">MTGRRVLVEISPRADQQIYELPEQLRVTVRLALLDLLDDPLPLAKGAIPFQAGGEEIPDAYEWNLGGVTVFYNIIDTGPLLQVIVQVVLIDAL</sequence>
<dbReference type="AlphaFoldDB" id="A0A6G9ZFF6"/>
<evidence type="ECO:0000313" key="1">
    <source>
        <dbReference type="EMBL" id="QIS23723.1"/>
    </source>
</evidence>
<evidence type="ECO:0008006" key="3">
    <source>
        <dbReference type="Google" id="ProtNLM"/>
    </source>
</evidence>
<proteinExistence type="predicted"/>
<accession>A0A6G9ZFF6</accession>
<dbReference type="Proteomes" id="UP000500953">
    <property type="component" value="Chromosome"/>
</dbReference>
<organism evidence="1 2">
    <name type="scientific">Nocardia terpenica</name>
    <dbReference type="NCBI Taxonomy" id="455432"/>
    <lineage>
        <taxon>Bacteria</taxon>
        <taxon>Bacillati</taxon>
        <taxon>Actinomycetota</taxon>
        <taxon>Actinomycetes</taxon>
        <taxon>Mycobacteriales</taxon>
        <taxon>Nocardiaceae</taxon>
        <taxon>Nocardia</taxon>
    </lineage>
</organism>
<reference evidence="1 2" key="1">
    <citation type="journal article" date="2019" name="ACS Chem. Biol.">
        <title>Identification and Mobilization of a Cryptic Antibiotic Biosynthesis Gene Locus from a Human-Pathogenic Nocardia Isolate.</title>
        <authorList>
            <person name="Herisse M."/>
            <person name="Ishida K."/>
            <person name="Porter J.L."/>
            <person name="Howden B."/>
            <person name="Hertweck C."/>
            <person name="Stinear T.P."/>
            <person name="Pidot S.J."/>
        </authorList>
    </citation>
    <scope>NUCLEOTIDE SEQUENCE [LARGE SCALE GENOMIC DNA]</scope>
    <source>
        <strain evidence="1 2">AUSMDU00012715</strain>
    </source>
</reference>
<dbReference type="EMBL" id="CP046173">
    <property type="protein sequence ID" value="QIS23723.1"/>
    <property type="molecule type" value="Genomic_DNA"/>
</dbReference>
<name>A0A6G9ZFF6_9NOCA</name>
<dbReference type="RefSeq" id="WP_167491042.1">
    <property type="nucleotide sequence ID" value="NZ_CP046173.1"/>
</dbReference>
<gene>
    <name evidence="1" type="ORF">F6W96_41025</name>
</gene>
<protein>
    <recommendedName>
        <fullName evidence="3">Type II toxin-antitoxin system RelE/ParE family toxin</fullName>
    </recommendedName>
</protein>